<evidence type="ECO:0000313" key="17">
    <source>
        <dbReference type="EMBL" id="KAI8577501.1"/>
    </source>
</evidence>
<evidence type="ECO:0000256" key="6">
    <source>
        <dbReference type="ARBA" id="ARBA00022737"/>
    </source>
</evidence>
<dbReference type="InterPro" id="IPR001680">
    <property type="entry name" value="WD40_rpt"/>
</dbReference>
<evidence type="ECO:0000256" key="2">
    <source>
        <dbReference type="ARBA" id="ARBA00010844"/>
    </source>
</evidence>
<gene>
    <name evidence="17" type="ORF">K450DRAFT_251980</name>
</gene>
<keyword evidence="7 12" id="KW-0931">ER-Golgi transport</keyword>
<dbReference type="InterPro" id="IPR006692">
    <property type="entry name" value="Beta-prop_COPA/B_2nd"/>
</dbReference>
<dbReference type="InterPro" id="IPR050844">
    <property type="entry name" value="Coatomer_complex_subunit"/>
</dbReference>
<dbReference type="CDD" id="cd22947">
    <property type="entry name" value="Coatomer_WDAD_beta-like"/>
    <property type="match status" value="1"/>
</dbReference>
<comment type="subunit">
    <text evidence="12">Oligomeric complex that consists of at least the alpha, beta, beta', gamma, delta, epsilon and zeta subunits.</text>
</comment>
<dbReference type="GO" id="GO:0000139">
    <property type="term" value="C:Golgi membrane"/>
    <property type="evidence" value="ECO:0007669"/>
    <property type="project" value="UniProtKB-SubCell"/>
</dbReference>
<feature type="repeat" description="WD" evidence="13">
    <location>
        <begin position="257"/>
        <end position="298"/>
    </location>
</feature>
<feature type="repeat" description="WD" evidence="13">
    <location>
        <begin position="170"/>
        <end position="204"/>
    </location>
</feature>
<comment type="similarity">
    <text evidence="2 12">Belongs to the WD repeat COPB2 family.</text>
</comment>
<proteinExistence type="inferred from homology"/>
<reference evidence="17" key="1">
    <citation type="submission" date="2021-06" db="EMBL/GenBank/DDBJ databases">
        <authorList>
            <consortium name="DOE Joint Genome Institute"/>
            <person name="Mondo S.J."/>
            <person name="Amses K.R."/>
            <person name="Simmons D.R."/>
            <person name="Longcore J.E."/>
            <person name="Seto K."/>
            <person name="Alves G.H."/>
            <person name="Bonds A.E."/>
            <person name="Quandt C.A."/>
            <person name="Davis W.J."/>
            <person name="Chang Y."/>
            <person name="Letcher P.M."/>
            <person name="Powell M.J."/>
            <person name="Kuo A."/>
            <person name="Labutti K."/>
            <person name="Pangilinan J."/>
            <person name="Andreopoulos W."/>
            <person name="Tritt A."/>
            <person name="Riley R."/>
            <person name="Hundley H."/>
            <person name="Johnson J."/>
            <person name="Lipzen A."/>
            <person name="Barry K."/>
            <person name="Berbee M.L."/>
            <person name="Buchler N.E."/>
            <person name="Grigoriev I.V."/>
            <person name="Spatafora J.W."/>
            <person name="Stajich J.E."/>
            <person name="James T.Y."/>
        </authorList>
    </citation>
    <scope>NUCLEOTIDE SEQUENCE</scope>
    <source>
        <strain evidence="17">AG</strain>
    </source>
</reference>
<dbReference type="GO" id="GO:0005198">
    <property type="term" value="F:structural molecule activity"/>
    <property type="evidence" value="ECO:0007669"/>
    <property type="project" value="UniProtKB-UniRule"/>
</dbReference>
<comment type="function">
    <text evidence="12">The coatomer is a cytosolic protein complex that binds to dilysine motifs and reversibly associates with Golgi non-clathrin-coated vesicles, which further mediate biosynthetic protein transport from the ER, via the Golgi up to the trans Golgi network. Coatomer complex is required for budding from Golgi membranes, and is essential for the retrograde Golgi-to-ER transport of dilysine-tagged proteins.</text>
</comment>
<feature type="repeat" description="WD" evidence="13">
    <location>
        <begin position="127"/>
        <end position="159"/>
    </location>
</feature>
<dbReference type="InterPro" id="IPR056176">
    <property type="entry name" value="TPR_COPA_B"/>
</dbReference>
<dbReference type="Gene3D" id="1.25.40.470">
    <property type="match status" value="1"/>
</dbReference>
<keyword evidence="4 12" id="KW-0963">Cytoplasm</keyword>
<dbReference type="GO" id="GO:0006890">
    <property type="term" value="P:retrograde vesicle-mediated transport, Golgi to endoplasmic reticulum"/>
    <property type="evidence" value="ECO:0007669"/>
    <property type="project" value="TreeGrafter"/>
</dbReference>
<keyword evidence="10 12" id="KW-0472">Membrane</keyword>
<keyword evidence="9 12" id="KW-0333">Golgi apparatus</keyword>
<dbReference type="GO" id="GO:0006891">
    <property type="term" value="P:intra-Golgi vesicle-mediated transport"/>
    <property type="evidence" value="ECO:0007669"/>
    <property type="project" value="TreeGrafter"/>
</dbReference>
<dbReference type="PROSITE" id="PS50294">
    <property type="entry name" value="WD_REPEATS_REGION"/>
    <property type="match status" value="4"/>
</dbReference>
<dbReference type="InterPro" id="IPR016453">
    <property type="entry name" value="COPB2"/>
</dbReference>
<dbReference type="Pfam" id="PF04053">
    <property type="entry name" value="B-prop_COPA_B_2nd"/>
    <property type="match status" value="1"/>
</dbReference>
<feature type="repeat" description="WD" evidence="13">
    <location>
        <begin position="213"/>
        <end position="256"/>
    </location>
</feature>
<feature type="domain" description="COPA/B TPR" evidence="16">
    <location>
        <begin position="628"/>
        <end position="808"/>
    </location>
</feature>
<feature type="repeat" description="WD" evidence="13">
    <location>
        <begin position="43"/>
        <end position="84"/>
    </location>
</feature>
<dbReference type="GeneID" id="75916144"/>
<evidence type="ECO:0000256" key="13">
    <source>
        <dbReference type="PROSITE-ProRule" id="PRU00221"/>
    </source>
</evidence>
<comment type="subcellular location">
    <subcellularLocation>
        <location evidence="1 12">Cytoplasmic vesicle</location>
        <location evidence="1 12">COPI-coated vesicle membrane</location>
        <topology evidence="1 12">Peripheral membrane protein</topology>
        <orientation evidence="1 12">Cytoplasmic side</orientation>
    </subcellularLocation>
    <subcellularLocation>
        <location evidence="12">Golgi apparatus membrane</location>
        <topology evidence="12">Peripheral membrane protein</topology>
        <orientation evidence="12">Cytoplasmic side</orientation>
    </subcellularLocation>
    <text evidence="12">The coatomer is cytoplasmic or polymerized on the cytoplasmic side of the Golgi, as well as on the vesicles/buds originating from it.</text>
</comment>
<dbReference type="PANTHER" id="PTHR19876:SF2">
    <property type="entry name" value="COATOMER SUBUNIT BETA"/>
    <property type="match status" value="1"/>
</dbReference>
<name>A0AAD5HCF4_UMBRA</name>
<evidence type="ECO:0000256" key="7">
    <source>
        <dbReference type="ARBA" id="ARBA00022892"/>
    </source>
</evidence>
<dbReference type="GO" id="GO:0006886">
    <property type="term" value="P:intracellular protein transport"/>
    <property type="evidence" value="ECO:0007669"/>
    <property type="project" value="UniProtKB-UniRule"/>
</dbReference>
<dbReference type="Pfam" id="PF00400">
    <property type="entry name" value="WD40"/>
    <property type="match status" value="6"/>
</dbReference>
<keyword evidence="18" id="KW-1185">Reference proteome</keyword>
<evidence type="ECO:0000256" key="12">
    <source>
        <dbReference type="PIRNR" id="PIRNR005567"/>
    </source>
</evidence>
<comment type="caution">
    <text evidence="17">The sequence shown here is derived from an EMBL/GenBank/DDBJ whole genome shotgun (WGS) entry which is preliminary data.</text>
</comment>
<accession>A0AAD5HCF4</accession>
<evidence type="ECO:0000256" key="1">
    <source>
        <dbReference type="ARBA" id="ARBA00004347"/>
    </source>
</evidence>
<dbReference type="GO" id="GO:0030126">
    <property type="term" value="C:COPI vesicle coat"/>
    <property type="evidence" value="ECO:0007669"/>
    <property type="project" value="TreeGrafter"/>
</dbReference>
<evidence type="ECO:0000256" key="14">
    <source>
        <dbReference type="SAM" id="MobiDB-lite"/>
    </source>
</evidence>
<organism evidence="17 18">
    <name type="scientific">Umbelopsis ramanniana AG</name>
    <dbReference type="NCBI Taxonomy" id="1314678"/>
    <lineage>
        <taxon>Eukaryota</taxon>
        <taxon>Fungi</taxon>
        <taxon>Fungi incertae sedis</taxon>
        <taxon>Mucoromycota</taxon>
        <taxon>Mucoromycotina</taxon>
        <taxon>Umbelopsidomycetes</taxon>
        <taxon>Umbelopsidales</taxon>
        <taxon>Umbelopsidaceae</taxon>
        <taxon>Umbelopsis</taxon>
    </lineage>
</organism>
<keyword evidence="6" id="KW-0677">Repeat</keyword>
<dbReference type="SMART" id="SM00320">
    <property type="entry name" value="WD40"/>
    <property type="match status" value="6"/>
</dbReference>
<evidence type="ECO:0000256" key="5">
    <source>
        <dbReference type="ARBA" id="ARBA00022574"/>
    </source>
</evidence>
<dbReference type="PIRSF" id="PIRSF005567">
    <property type="entry name" value="Coatomer_beta'_subunit"/>
    <property type="match status" value="1"/>
</dbReference>
<sequence>MNTIIRFESLPLLQRLLIHCLLPSRHQSTLTPCHIFHLIQRKLLSRSERVKSVDFHPTETWVLASLYNGKVLIWNYETQALVKTFEVADVPVRAAKFIARKNWIVTGSDDSQIRVFNYNTHEKVASFEGHPDYIRCLAVHPTQPFVLSGSDDMTIRLWDWEKGWKMTQVFEGHTHFVMNMTFNPKDSNTFASAGLDRTIKVWSLGSPVPNFTLEGHEKGVNYVDYYHGGDKPYIVSCADDNTVKIWDYQNKNCVQTLDGHSNNVSFASFHPELPIIISGSEDGTIKIWHSDTYRLENTLNYGLERAWTIAYRRGSNNVAFGFDEGTVVIKLGREEPAVSMDNSGKIIWAKHSEIQFANIKTGVDDNVKDGERLAVPIKDLGSCEIYPQTLQHSPNGRFAVVCGDGEYIIYTALSWRNKTFGNGLDFVWASDSNIYAVRESTSRVKIFKNFKERSGLLPKLNYSAEGIHGGTLLCVRAGGFLTFYDWETGMPVRRIEAEAKNVYWSETGELLTIVCEESFYILKFDRQSYLQAVESGQPIGEEGVDEAIELVTEITSSVKTAIWVGDCFIYTDGSNRLNYLVGEETYTISHFDTNMYLLSYSPRESKIYLCDRDVNLYAWSLSLTVIEYQTAILRGDLDTAEEVLPTIPLDQRNRIARFLESQDLKELAMNVTEDVEHRFDLAIQLDKLDIAVDIARKVDTEVKWKTVGDFAMVAWKLSLAEECLERANDLSGLLLLHTSGGNTAGVRKVADLALAKGKNNIAFSALLQLGATQEAIDLLINTDRIPEAAMFARTYMPSETSRVVKLWKQELDKNNRPKVAESLADPENYPNLFPELHVVNGQPPVEEAPEVDDFEDTVEQVNEEELAQEDDVALEDEESPVE</sequence>
<dbReference type="SUPFAM" id="SSF50978">
    <property type="entry name" value="WD40 repeat-like"/>
    <property type="match status" value="2"/>
</dbReference>
<evidence type="ECO:0000256" key="11">
    <source>
        <dbReference type="ARBA" id="ARBA00023329"/>
    </source>
</evidence>
<dbReference type="PRINTS" id="PR00320">
    <property type="entry name" value="GPROTEINBRPT"/>
</dbReference>
<evidence type="ECO:0000256" key="10">
    <source>
        <dbReference type="ARBA" id="ARBA00023136"/>
    </source>
</evidence>
<dbReference type="Pfam" id="PF23953">
    <property type="entry name" value="TPR_COPA_B"/>
    <property type="match status" value="1"/>
</dbReference>
<keyword evidence="11 12" id="KW-0968">Cytoplasmic vesicle</keyword>
<keyword evidence="8 12" id="KW-0653">Protein transport</keyword>
<reference evidence="17" key="2">
    <citation type="journal article" date="2022" name="Proc. Natl. Acad. Sci. U.S.A.">
        <title>Diploid-dominant life cycles characterize the early evolution of Fungi.</title>
        <authorList>
            <person name="Amses K.R."/>
            <person name="Simmons D.R."/>
            <person name="Longcore J.E."/>
            <person name="Mondo S.J."/>
            <person name="Seto K."/>
            <person name="Jeronimo G.H."/>
            <person name="Bonds A.E."/>
            <person name="Quandt C.A."/>
            <person name="Davis W.J."/>
            <person name="Chang Y."/>
            <person name="Federici B.A."/>
            <person name="Kuo A."/>
            <person name="LaButti K."/>
            <person name="Pangilinan J."/>
            <person name="Andreopoulos W."/>
            <person name="Tritt A."/>
            <person name="Riley R."/>
            <person name="Hundley H."/>
            <person name="Johnson J."/>
            <person name="Lipzen A."/>
            <person name="Barry K."/>
            <person name="Lang B.F."/>
            <person name="Cuomo C.A."/>
            <person name="Buchler N.E."/>
            <person name="Grigoriev I.V."/>
            <person name="Spatafora J.W."/>
            <person name="Stajich J.E."/>
            <person name="James T.Y."/>
        </authorList>
    </citation>
    <scope>NUCLEOTIDE SEQUENCE</scope>
    <source>
        <strain evidence="17">AG</strain>
    </source>
</reference>
<dbReference type="InterPro" id="IPR020472">
    <property type="entry name" value="WD40_PAC1"/>
</dbReference>
<dbReference type="GO" id="GO:0006888">
    <property type="term" value="P:endoplasmic reticulum to Golgi vesicle-mediated transport"/>
    <property type="evidence" value="ECO:0007669"/>
    <property type="project" value="TreeGrafter"/>
</dbReference>
<dbReference type="PANTHER" id="PTHR19876">
    <property type="entry name" value="COATOMER"/>
    <property type="match status" value="1"/>
</dbReference>
<evidence type="ECO:0000256" key="3">
    <source>
        <dbReference type="ARBA" id="ARBA00022448"/>
    </source>
</evidence>
<dbReference type="CDD" id="cd00200">
    <property type="entry name" value="WD40"/>
    <property type="match status" value="1"/>
</dbReference>
<dbReference type="RefSeq" id="XP_051442505.1">
    <property type="nucleotide sequence ID" value="XM_051590801.1"/>
</dbReference>
<keyword evidence="3 12" id="KW-0813">Transport</keyword>
<dbReference type="FunFam" id="1.25.40.470:FF:000001">
    <property type="entry name" value="Coatomer subunit beta"/>
    <property type="match status" value="1"/>
</dbReference>
<evidence type="ECO:0000259" key="15">
    <source>
        <dbReference type="Pfam" id="PF04053"/>
    </source>
</evidence>
<dbReference type="PROSITE" id="PS50082">
    <property type="entry name" value="WD_REPEATS_2"/>
    <property type="match status" value="5"/>
</dbReference>
<dbReference type="InterPro" id="IPR015943">
    <property type="entry name" value="WD40/YVTN_repeat-like_dom_sf"/>
</dbReference>
<dbReference type="FunFam" id="2.130.10.10:FF:000008">
    <property type="entry name" value="Coatomer subunit beta"/>
    <property type="match status" value="1"/>
</dbReference>
<evidence type="ECO:0000259" key="16">
    <source>
        <dbReference type="Pfam" id="PF23953"/>
    </source>
</evidence>
<keyword evidence="5 13" id="KW-0853">WD repeat</keyword>
<dbReference type="InterPro" id="IPR036322">
    <property type="entry name" value="WD40_repeat_dom_sf"/>
</dbReference>
<protein>
    <recommendedName>
        <fullName evidence="12">Coatomer subunit beta'</fullName>
    </recommendedName>
</protein>
<evidence type="ECO:0000256" key="4">
    <source>
        <dbReference type="ARBA" id="ARBA00022490"/>
    </source>
</evidence>
<feature type="domain" description="COPA/B second beta-propeller" evidence="15">
    <location>
        <begin position="351"/>
        <end position="611"/>
    </location>
</feature>
<dbReference type="AlphaFoldDB" id="A0AAD5HCF4"/>
<dbReference type="EMBL" id="MU620940">
    <property type="protein sequence ID" value="KAI8577501.1"/>
    <property type="molecule type" value="Genomic_DNA"/>
</dbReference>
<evidence type="ECO:0000256" key="9">
    <source>
        <dbReference type="ARBA" id="ARBA00023034"/>
    </source>
</evidence>
<feature type="region of interest" description="Disordered" evidence="14">
    <location>
        <begin position="863"/>
        <end position="882"/>
    </location>
</feature>
<evidence type="ECO:0000256" key="8">
    <source>
        <dbReference type="ARBA" id="ARBA00022927"/>
    </source>
</evidence>
<dbReference type="Gene3D" id="2.130.10.10">
    <property type="entry name" value="YVTN repeat-like/Quinoprotein amine dehydrogenase"/>
    <property type="match status" value="1"/>
</dbReference>
<evidence type="ECO:0000313" key="18">
    <source>
        <dbReference type="Proteomes" id="UP001206595"/>
    </source>
</evidence>
<dbReference type="Proteomes" id="UP001206595">
    <property type="component" value="Unassembled WGS sequence"/>
</dbReference>